<evidence type="ECO:0000313" key="3">
    <source>
        <dbReference type="EMBL" id="MBM6575285.1"/>
    </source>
</evidence>
<dbReference type="PANTHER" id="PTHR34982:SF1">
    <property type="entry name" value="FLAGELLAR ASSEMBLY PROTEIN FLIH"/>
    <property type="match status" value="1"/>
</dbReference>
<name>A0ABS2D2Y3_9SPHN</name>
<comment type="caution">
    <text evidence="3">The sequence shown here is derived from an EMBL/GenBank/DDBJ whole genome shotgun (WGS) entry which is preliminary data.</text>
</comment>
<protein>
    <recommendedName>
        <fullName evidence="5">Flagellar assembly protein FliH/Type III secretion system HrpE domain-containing protein</fullName>
    </recommendedName>
</protein>
<accession>A0ABS2D2Y3</accession>
<keyword evidence="2" id="KW-0653">Protein transport</keyword>
<dbReference type="Proteomes" id="UP000763641">
    <property type="component" value="Unassembled WGS sequence"/>
</dbReference>
<reference evidence="3 4" key="1">
    <citation type="submission" date="2020-12" db="EMBL/GenBank/DDBJ databases">
        <title>Sphingomonas sp.</title>
        <authorList>
            <person name="Kim M.K."/>
        </authorList>
    </citation>
    <scope>NUCLEOTIDE SEQUENCE [LARGE SCALE GENOMIC DNA]</scope>
    <source>
        <strain evidence="3 4">BT552</strain>
    </source>
</reference>
<dbReference type="EMBL" id="JAFEMC010000001">
    <property type="protein sequence ID" value="MBM6575285.1"/>
    <property type="molecule type" value="Genomic_DNA"/>
</dbReference>
<dbReference type="Pfam" id="PF06635">
    <property type="entry name" value="T3SS_SCTL"/>
    <property type="match status" value="1"/>
</dbReference>
<dbReference type="InterPro" id="IPR051472">
    <property type="entry name" value="T3SS_Stator/FliH"/>
</dbReference>
<gene>
    <name evidence="3" type="ORF">ILT43_02800</name>
</gene>
<organism evidence="3 4">
    <name type="scientific">Sphingomonas longa</name>
    <dbReference type="NCBI Taxonomy" id="2778730"/>
    <lineage>
        <taxon>Bacteria</taxon>
        <taxon>Pseudomonadati</taxon>
        <taxon>Pseudomonadota</taxon>
        <taxon>Alphaproteobacteria</taxon>
        <taxon>Sphingomonadales</taxon>
        <taxon>Sphingomonadaceae</taxon>
        <taxon>Sphingomonas</taxon>
    </lineage>
</organism>
<dbReference type="RefSeq" id="WP_204194042.1">
    <property type="nucleotide sequence ID" value="NZ_JAFEMC010000001.1"/>
</dbReference>
<keyword evidence="1" id="KW-0813">Transport</keyword>
<keyword evidence="4" id="KW-1185">Reference proteome</keyword>
<evidence type="ECO:0000256" key="1">
    <source>
        <dbReference type="ARBA" id="ARBA00022448"/>
    </source>
</evidence>
<proteinExistence type="predicted"/>
<dbReference type="InterPro" id="IPR010586">
    <property type="entry name" value="T3SS_stator_protein"/>
</dbReference>
<dbReference type="PANTHER" id="PTHR34982">
    <property type="entry name" value="YOP PROTEINS TRANSLOCATION PROTEIN L"/>
    <property type="match status" value="1"/>
</dbReference>
<evidence type="ECO:0008006" key="5">
    <source>
        <dbReference type="Google" id="ProtNLM"/>
    </source>
</evidence>
<evidence type="ECO:0000256" key="2">
    <source>
        <dbReference type="ARBA" id="ARBA00022927"/>
    </source>
</evidence>
<evidence type="ECO:0000313" key="4">
    <source>
        <dbReference type="Proteomes" id="UP000763641"/>
    </source>
</evidence>
<sequence length="199" mass="20657">MSYILLRADAIATTLAEDPVVPAADVGALTDAMALLDAAAKVRADTDAAVARAMEAGRAEGYAAGREEGRAAVAADIDAERFALALRDREVLAERQGAIAHLALEVVRRIASSLGPEETMAAIVARATADVAPDTALTVRVAPAVLDAVAERLGNRAGLTVEADPALDPLDCVIETALSRVQAGLDTQLALIERHWSSQ</sequence>